<sequence>MDKKIIFISQNNNQITFDANEIYSCTQLDDNWIKISSPSVASYKKTFLKIKTDNKEIFYFVLNNVFIENIDENILVHYYGKFSQYVFDKYIEKDLMLSYKEKISELNNKIKYFESLKSLNITTNTFEKIKTFKDQLYLYKALFDFQLKLIYERENNEK</sequence>
<proteinExistence type="predicted"/>
<dbReference type="NCBIfam" id="NF045935">
    <property type="entry name" value="MSC_0621_epsi"/>
    <property type="match status" value="1"/>
</dbReference>
<keyword evidence="2" id="KW-1185">Reference proteome</keyword>
<organism evidence="1 2">
    <name type="scientific">Mycoplasma anserisalpingitidis</name>
    <dbReference type="NCBI Taxonomy" id="519450"/>
    <lineage>
        <taxon>Bacteria</taxon>
        <taxon>Bacillati</taxon>
        <taxon>Mycoplasmatota</taxon>
        <taxon>Mollicutes</taxon>
        <taxon>Mycoplasmataceae</taxon>
        <taxon>Mycoplasma</taxon>
    </lineage>
</organism>
<gene>
    <name evidence="1" type="ORF">FRW55_01265</name>
</gene>
<dbReference type="EMBL" id="CP042295">
    <property type="protein sequence ID" value="QDY86790.1"/>
    <property type="molecule type" value="Genomic_DNA"/>
</dbReference>
<dbReference type="AlphaFoldDB" id="A0A5B8JX44"/>
<evidence type="ECO:0000313" key="2">
    <source>
        <dbReference type="Proteomes" id="UP000318927"/>
    </source>
</evidence>
<evidence type="ECO:0000313" key="1">
    <source>
        <dbReference type="EMBL" id="QDY86790.1"/>
    </source>
</evidence>
<dbReference type="KEGG" id="mans:FRW55_01265"/>
<dbReference type="RefSeq" id="WP_146368398.1">
    <property type="nucleotide sequence ID" value="NZ_CP042295.1"/>
</dbReference>
<name>A0A5B8JX44_9MOLU</name>
<dbReference type="OrthoDB" id="400482at2"/>
<accession>A0A5B8JX44</accession>
<protein>
    <submittedName>
        <fullName evidence="1">Uncharacterized protein</fullName>
    </submittedName>
</protein>
<reference evidence="1 2" key="1">
    <citation type="journal article" date="2019" name="Microbiol. Resour. Announc.">
        <title>Complete Genome Sequences of Three Mycoplasma anserisalpingitis (Mycoplasma sp. 1220) Strains.</title>
        <authorList>
            <person name="Grozner D."/>
            <person name="Forro B."/>
            <person name="Kovacs A.B."/>
            <person name="Marton S."/>
            <person name="Banyai K."/>
            <person name="Kreizinger Z."/>
            <person name="Sulyok K.M."/>
            <person name="Gyuranecz M."/>
        </authorList>
    </citation>
    <scope>NUCLEOTIDE SEQUENCE [LARGE SCALE GENOMIC DNA]</scope>
    <source>
        <strain evidence="1 2">ATCC:BAA-2147</strain>
    </source>
</reference>
<dbReference type="Proteomes" id="UP000318927">
    <property type="component" value="Chromosome"/>
</dbReference>